<evidence type="ECO:0000313" key="2">
    <source>
        <dbReference type="EMBL" id="MBB2903586.1"/>
    </source>
</evidence>
<reference evidence="2 3" key="1">
    <citation type="submission" date="2020-08" db="EMBL/GenBank/DDBJ databases">
        <title>The Agave Microbiome: Exploring the role of microbial communities in plant adaptations to desert environments.</title>
        <authorList>
            <person name="Partida-Martinez L.P."/>
        </authorList>
    </citation>
    <scope>NUCLEOTIDE SEQUENCE [LARGE SCALE GENOMIC DNA]</scope>
    <source>
        <strain evidence="2 3">AS2.23</strain>
    </source>
</reference>
<feature type="region of interest" description="Disordered" evidence="1">
    <location>
        <begin position="250"/>
        <end position="280"/>
    </location>
</feature>
<dbReference type="EMBL" id="JACHVY010000011">
    <property type="protein sequence ID" value="MBB2903586.1"/>
    <property type="molecule type" value="Genomic_DNA"/>
</dbReference>
<reference evidence="2 3" key="2">
    <citation type="submission" date="2020-08" db="EMBL/GenBank/DDBJ databases">
        <authorList>
            <person name="Partida-Martinez L."/>
            <person name="Huntemann M."/>
            <person name="Clum A."/>
            <person name="Wang J."/>
            <person name="Palaniappan K."/>
            <person name="Ritter S."/>
            <person name="Chen I.-M."/>
            <person name="Stamatis D."/>
            <person name="Reddy T."/>
            <person name="O'Malley R."/>
            <person name="Daum C."/>
            <person name="Shapiro N."/>
            <person name="Ivanova N."/>
            <person name="Kyrpides N."/>
            <person name="Woyke T."/>
        </authorList>
    </citation>
    <scope>NUCLEOTIDE SEQUENCE [LARGE SCALE GENOMIC DNA]</scope>
    <source>
        <strain evidence="2 3">AS2.23</strain>
    </source>
</reference>
<sequence>MVLLGVCRLTGACPAIHGLVPAPPIRGCDGSGGSSCSGASWLRGTNGRGHRRSPGSCCAAVAVAGVVGFAHRPLGVELAHRRVTPRSLRRATDTSVRHQRPRIGLGQRARPVDPSRRIVTPRAIRWPLPAAVMGVGEILQAKLRRIKEDTTGQHGQVDDADRRPREAEVDGILVQAPEDTPAPRAATARHTRHEPLQAVHLAAACAWSPQRDSAPAHRGSDELGLGLVVGLGRWICDRGRWCGGMRAHRRTSVDTRSRHVTLHPQVSPGSRHRTADARRA</sequence>
<proteinExistence type="predicted"/>
<protein>
    <submittedName>
        <fullName evidence="2">Uncharacterized protein</fullName>
    </submittedName>
</protein>
<evidence type="ECO:0000256" key="1">
    <source>
        <dbReference type="SAM" id="MobiDB-lite"/>
    </source>
</evidence>
<name>A0A7W4XYX3_KINRA</name>
<evidence type="ECO:0000313" key="3">
    <source>
        <dbReference type="Proteomes" id="UP000533269"/>
    </source>
</evidence>
<dbReference type="AlphaFoldDB" id="A0A7W4XYX3"/>
<accession>A0A7W4XYX3</accession>
<gene>
    <name evidence="2" type="ORF">FHR75_004429</name>
</gene>
<dbReference type="Proteomes" id="UP000533269">
    <property type="component" value="Unassembled WGS sequence"/>
</dbReference>
<organism evidence="2 3">
    <name type="scientific">Kineococcus radiotolerans</name>
    <dbReference type="NCBI Taxonomy" id="131568"/>
    <lineage>
        <taxon>Bacteria</taxon>
        <taxon>Bacillati</taxon>
        <taxon>Actinomycetota</taxon>
        <taxon>Actinomycetes</taxon>
        <taxon>Kineosporiales</taxon>
        <taxon>Kineosporiaceae</taxon>
        <taxon>Kineococcus</taxon>
    </lineage>
</organism>
<comment type="caution">
    <text evidence="2">The sequence shown here is derived from an EMBL/GenBank/DDBJ whole genome shotgun (WGS) entry which is preliminary data.</text>
</comment>